<organism evidence="1 2">
    <name type="scientific">Ambispora gerdemannii</name>
    <dbReference type="NCBI Taxonomy" id="144530"/>
    <lineage>
        <taxon>Eukaryota</taxon>
        <taxon>Fungi</taxon>
        <taxon>Fungi incertae sedis</taxon>
        <taxon>Mucoromycota</taxon>
        <taxon>Glomeromycotina</taxon>
        <taxon>Glomeromycetes</taxon>
        <taxon>Archaeosporales</taxon>
        <taxon>Ambisporaceae</taxon>
        <taxon>Ambispora</taxon>
    </lineage>
</organism>
<comment type="caution">
    <text evidence="1">The sequence shown here is derived from an EMBL/GenBank/DDBJ whole genome shotgun (WGS) entry which is preliminary data.</text>
</comment>
<dbReference type="EMBL" id="CAJVPL010007795">
    <property type="protein sequence ID" value="CAG8671393.1"/>
    <property type="molecule type" value="Genomic_DNA"/>
</dbReference>
<sequence>DEVDDLEVTGNGEQIEDCKISSMPLCSAKEYTSRVLVPLDLLEIMS</sequence>
<protein>
    <submittedName>
        <fullName evidence="1">5427_t:CDS:1</fullName>
    </submittedName>
</protein>
<dbReference type="AlphaFoldDB" id="A0A9N9EA52"/>
<reference evidence="1" key="1">
    <citation type="submission" date="2021-06" db="EMBL/GenBank/DDBJ databases">
        <authorList>
            <person name="Kallberg Y."/>
            <person name="Tangrot J."/>
            <person name="Rosling A."/>
        </authorList>
    </citation>
    <scope>NUCLEOTIDE SEQUENCE</scope>
    <source>
        <strain evidence="1">MT106</strain>
    </source>
</reference>
<dbReference type="Proteomes" id="UP000789831">
    <property type="component" value="Unassembled WGS sequence"/>
</dbReference>
<proteinExistence type="predicted"/>
<name>A0A9N9EA52_9GLOM</name>
<gene>
    <name evidence="1" type="ORF">AGERDE_LOCUS12273</name>
</gene>
<evidence type="ECO:0000313" key="1">
    <source>
        <dbReference type="EMBL" id="CAG8671393.1"/>
    </source>
</evidence>
<accession>A0A9N9EA52</accession>
<evidence type="ECO:0000313" key="2">
    <source>
        <dbReference type="Proteomes" id="UP000789831"/>
    </source>
</evidence>
<feature type="non-terminal residue" evidence="1">
    <location>
        <position position="1"/>
    </location>
</feature>
<keyword evidence="2" id="KW-1185">Reference proteome</keyword>